<dbReference type="SUPFAM" id="SSF55666">
    <property type="entry name" value="Ribonuclease PH domain 2-like"/>
    <property type="match status" value="1"/>
</dbReference>
<dbReference type="GO" id="GO:0000177">
    <property type="term" value="C:cytoplasmic exosome (RNase complex)"/>
    <property type="evidence" value="ECO:0007669"/>
    <property type="project" value="TreeGrafter"/>
</dbReference>
<evidence type="ECO:0000256" key="5">
    <source>
        <dbReference type="ARBA" id="ARBA00022835"/>
    </source>
</evidence>
<dbReference type="GO" id="GO:0034475">
    <property type="term" value="P:U4 snRNA 3'-end processing"/>
    <property type="evidence" value="ECO:0007669"/>
    <property type="project" value="TreeGrafter"/>
</dbReference>
<dbReference type="InterPro" id="IPR050590">
    <property type="entry name" value="Exosome_comp_Rrp42_subfam"/>
</dbReference>
<feature type="domain" description="Exoribonuclease phosphorolytic" evidence="8">
    <location>
        <begin position="191"/>
        <end position="248"/>
    </location>
</feature>
<evidence type="ECO:0000313" key="9">
    <source>
        <dbReference type="EMBL" id="CAB0018014.1"/>
    </source>
</evidence>
<dbReference type="GO" id="GO:0000176">
    <property type="term" value="C:nuclear exosome (RNase complex)"/>
    <property type="evidence" value="ECO:0007669"/>
    <property type="project" value="TreeGrafter"/>
</dbReference>
<evidence type="ECO:0000313" key="10">
    <source>
        <dbReference type="EMBL" id="CAB0018036.1"/>
    </source>
</evidence>
<dbReference type="InterPro" id="IPR020568">
    <property type="entry name" value="Ribosomal_Su5_D2-typ_SF"/>
</dbReference>
<dbReference type="Pfam" id="PF03725">
    <property type="entry name" value="RNase_PH_C"/>
    <property type="match status" value="1"/>
</dbReference>
<dbReference type="Gene3D" id="3.30.230.70">
    <property type="entry name" value="GHMP Kinase, N-terminal domain"/>
    <property type="match status" value="1"/>
</dbReference>
<evidence type="ECO:0000256" key="2">
    <source>
        <dbReference type="ARBA" id="ARBA00004604"/>
    </source>
</evidence>
<dbReference type="GO" id="GO:0071038">
    <property type="term" value="P:TRAMP-dependent tRNA surveillance pathway"/>
    <property type="evidence" value="ECO:0007669"/>
    <property type="project" value="TreeGrafter"/>
</dbReference>
<dbReference type="GO" id="GO:0034476">
    <property type="term" value="P:U5 snRNA 3'-end processing"/>
    <property type="evidence" value="ECO:0007669"/>
    <property type="project" value="TreeGrafter"/>
</dbReference>
<sequence>MVLLSPEEKIYIVHGVEHDVRVDGRSRIQFRPIEVETDVIPLAMGSSRVRIGNTDVTATAKANIFTPPADRPAEGRMEVLVHFSGVGNPEFEGRTSEQMRDEYTHIFNKLYSAVRFNDWCIVEGVKCWKFNMDVAVMSLDGNLFDAVGLAIKAALATACVPSIQVQEKDEGEVDFALPDDPGDTWTPDVMDIPVFVTASKIGDYVVVDATLREEQCASFSCISACTENGRILFVTKVGGGSIHPTTMSVLLKKTSAVGAEVNGGLVKMLSAIRPDREVLGYL</sequence>
<dbReference type="GO" id="GO:0035925">
    <property type="term" value="F:mRNA 3'-UTR AU-rich region binding"/>
    <property type="evidence" value="ECO:0007669"/>
    <property type="project" value="TreeGrafter"/>
</dbReference>
<accession>A0A6H5HJL0</accession>
<dbReference type="GO" id="GO:0000467">
    <property type="term" value="P:exonucleolytic trimming to generate mature 3'-end of 5.8S rRNA from tricistronic rRNA transcript (SSU-rRNA, 5.8S rRNA, LSU-rRNA)"/>
    <property type="evidence" value="ECO:0007669"/>
    <property type="project" value="TreeGrafter"/>
</dbReference>
<dbReference type="GO" id="GO:0005730">
    <property type="term" value="C:nucleolus"/>
    <property type="evidence" value="ECO:0007669"/>
    <property type="project" value="UniProtKB-SubCell"/>
</dbReference>
<evidence type="ECO:0000256" key="6">
    <source>
        <dbReference type="ARBA" id="ARBA00042523"/>
    </source>
</evidence>
<dbReference type="OrthoDB" id="272245at2759"/>
<dbReference type="EMBL" id="CADCXU010032184">
    <property type="protein sequence ID" value="CAB0018036.1"/>
    <property type="molecule type" value="Genomic_DNA"/>
</dbReference>
<comment type="similarity">
    <text evidence="3">Belongs to the RNase PH family.</text>
</comment>
<dbReference type="SUPFAM" id="SSF54211">
    <property type="entry name" value="Ribosomal protein S5 domain 2-like"/>
    <property type="match status" value="1"/>
</dbReference>
<dbReference type="GO" id="GO:0016075">
    <property type="term" value="P:rRNA catabolic process"/>
    <property type="evidence" value="ECO:0007669"/>
    <property type="project" value="TreeGrafter"/>
</dbReference>
<keyword evidence="5" id="KW-0271">Exosome</keyword>
<dbReference type="GO" id="GO:0071035">
    <property type="term" value="P:nuclear polyadenylation-dependent rRNA catabolic process"/>
    <property type="evidence" value="ECO:0007669"/>
    <property type="project" value="TreeGrafter"/>
</dbReference>
<dbReference type="PANTHER" id="PTHR11097:SF8">
    <property type="entry name" value="EXOSOME COMPLEX COMPONENT RRP42"/>
    <property type="match status" value="1"/>
</dbReference>
<protein>
    <recommendedName>
        <fullName evidence="6">Ribosomal RNA-processing protein 42</fullName>
    </recommendedName>
</protein>
<dbReference type="InterPro" id="IPR001247">
    <property type="entry name" value="ExoRNase_PH_dom1"/>
</dbReference>
<evidence type="ECO:0000259" key="8">
    <source>
        <dbReference type="Pfam" id="PF03725"/>
    </source>
</evidence>
<evidence type="ECO:0000256" key="3">
    <source>
        <dbReference type="ARBA" id="ARBA00006678"/>
    </source>
</evidence>
<evidence type="ECO:0000256" key="1">
    <source>
        <dbReference type="ARBA" id="ARBA00004496"/>
    </source>
</evidence>
<evidence type="ECO:0000313" key="11">
    <source>
        <dbReference type="Proteomes" id="UP000479000"/>
    </source>
</evidence>
<dbReference type="Proteomes" id="UP000479000">
    <property type="component" value="Unassembled WGS sequence"/>
</dbReference>
<dbReference type="Pfam" id="PF01138">
    <property type="entry name" value="RNase_PH"/>
    <property type="match status" value="1"/>
</dbReference>
<dbReference type="InterPro" id="IPR027408">
    <property type="entry name" value="PNPase/RNase_PH_dom_sf"/>
</dbReference>
<dbReference type="CDD" id="cd11367">
    <property type="entry name" value="RNase_PH_RRP42"/>
    <property type="match status" value="1"/>
</dbReference>
<dbReference type="EMBL" id="CADCXU010032181">
    <property type="protein sequence ID" value="CAB0018014.1"/>
    <property type="molecule type" value="Genomic_DNA"/>
</dbReference>
<dbReference type="GO" id="GO:0034473">
    <property type="term" value="P:U1 snRNA 3'-end processing"/>
    <property type="evidence" value="ECO:0007669"/>
    <property type="project" value="TreeGrafter"/>
</dbReference>
<dbReference type="InterPro" id="IPR036345">
    <property type="entry name" value="ExoRNase_PH_dom2_sf"/>
</dbReference>
<name>A0A6H5HJL0_9HEMI</name>
<dbReference type="InterPro" id="IPR015847">
    <property type="entry name" value="ExoRNase_PH_dom2"/>
</dbReference>
<dbReference type="GO" id="GO:0071028">
    <property type="term" value="P:nuclear mRNA surveillance"/>
    <property type="evidence" value="ECO:0007669"/>
    <property type="project" value="TreeGrafter"/>
</dbReference>
<proteinExistence type="inferred from homology"/>
<gene>
    <name evidence="9" type="ORF">NTEN_LOCUS21923</name>
    <name evidence="10" type="ORF">NTEN_LOCUS21945</name>
</gene>
<keyword evidence="4" id="KW-0963">Cytoplasm</keyword>
<reference evidence="9 11" key="1">
    <citation type="submission" date="2020-02" db="EMBL/GenBank/DDBJ databases">
        <authorList>
            <person name="Ferguson B K."/>
        </authorList>
    </citation>
    <scope>NUCLEOTIDE SEQUENCE [LARGE SCALE GENOMIC DNA]</scope>
</reference>
<comment type="subcellular location">
    <subcellularLocation>
        <location evidence="1">Cytoplasm</location>
    </subcellularLocation>
    <subcellularLocation>
        <location evidence="2">Nucleus</location>
        <location evidence="2">Nucleolus</location>
    </subcellularLocation>
</comment>
<evidence type="ECO:0000259" key="7">
    <source>
        <dbReference type="Pfam" id="PF01138"/>
    </source>
</evidence>
<feature type="domain" description="Exoribonuclease phosphorolytic" evidence="7">
    <location>
        <begin position="29"/>
        <end position="161"/>
    </location>
</feature>
<dbReference type="PANTHER" id="PTHR11097">
    <property type="entry name" value="EXOSOME COMPLEX EXONUCLEASE RIBOSOMAL RNA PROCESSING PROTEIN"/>
    <property type="match status" value="1"/>
</dbReference>
<organism evidence="9 11">
    <name type="scientific">Nesidiocoris tenuis</name>
    <dbReference type="NCBI Taxonomy" id="355587"/>
    <lineage>
        <taxon>Eukaryota</taxon>
        <taxon>Metazoa</taxon>
        <taxon>Ecdysozoa</taxon>
        <taxon>Arthropoda</taxon>
        <taxon>Hexapoda</taxon>
        <taxon>Insecta</taxon>
        <taxon>Pterygota</taxon>
        <taxon>Neoptera</taxon>
        <taxon>Paraneoptera</taxon>
        <taxon>Hemiptera</taxon>
        <taxon>Heteroptera</taxon>
        <taxon>Panheteroptera</taxon>
        <taxon>Cimicomorpha</taxon>
        <taxon>Miridae</taxon>
        <taxon>Dicyphina</taxon>
        <taxon>Nesidiocoris</taxon>
    </lineage>
</organism>
<keyword evidence="11" id="KW-1185">Reference proteome</keyword>
<dbReference type="AlphaFoldDB" id="A0A6H5HJL0"/>
<evidence type="ECO:0000256" key="4">
    <source>
        <dbReference type="ARBA" id="ARBA00022490"/>
    </source>
</evidence>